<dbReference type="InterPro" id="IPR009075">
    <property type="entry name" value="AcylCo_DH/oxidase_C"/>
</dbReference>
<dbReference type="PANTHER" id="PTHR43884:SF12">
    <property type="entry name" value="ISOVALERYL-COA DEHYDROGENASE, MITOCHONDRIAL-RELATED"/>
    <property type="match status" value="1"/>
</dbReference>
<keyword evidence="5 6" id="KW-0560">Oxidoreductase</keyword>
<reference evidence="10 11" key="2">
    <citation type="journal article" date="2018" name="Nature">
        <title>Mutant phenotypes for thousands of bacterial genes of unknown function.</title>
        <authorList>
            <person name="Price M.N."/>
            <person name="Wetmore K.M."/>
            <person name="Waters R.J."/>
            <person name="Callaghan M."/>
            <person name="Ray J."/>
            <person name="Liu H."/>
            <person name="Kuehl J.V."/>
            <person name="Melnyk R.A."/>
            <person name="Lamson J.S."/>
            <person name="Suh Y."/>
            <person name="Carlson H.K."/>
            <person name="Esquivel Z."/>
            <person name="Sadeeshkumar H."/>
            <person name="Chakraborty R."/>
            <person name="Zane G.M."/>
            <person name="Rubin B.E."/>
            <person name="Wall J.D."/>
            <person name="Visel A."/>
            <person name="Bristow J."/>
            <person name="Blow M.J."/>
            <person name="Arkin A.P."/>
            <person name="Deutschbauer A.M."/>
        </authorList>
    </citation>
    <scope>NUCLEOTIDE SEQUENCE [LARGE SCALE GENOMIC DNA]</scope>
    <source>
        <strain evidence="10 11">FW300-N2E2</strain>
    </source>
</reference>
<evidence type="ECO:0000259" key="8">
    <source>
        <dbReference type="Pfam" id="PF02770"/>
    </source>
</evidence>
<feature type="domain" description="Acyl-CoA oxidase/dehydrogenase middle" evidence="8">
    <location>
        <begin position="130"/>
        <end position="224"/>
    </location>
</feature>
<dbReference type="GO" id="GO:0003995">
    <property type="term" value="F:acyl-CoA dehydrogenase activity"/>
    <property type="evidence" value="ECO:0007669"/>
    <property type="project" value="InterPro"/>
</dbReference>
<dbReference type="Gene3D" id="1.20.140.10">
    <property type="entry name" value="Butyryl-CoA Dehydrogenase, subunit A, domain 3"/>
    <property type="match status" value="1"/>
</dbReference>
<evidence type="ECO:0000256" key="4">
    <source>
        <dbReference type="ARBA" id="ARBA00022827"/>
    </source>
</evidence>
<dbReference type="InterPro" id="IPR009100">
    <property type="entry name" value="AcylCoA_DH/oxidase_NM_dom_sf"/>
</dbReference>
<dbReference type="InterPro" id="IPR046373">
    <property type="entry name" value="Acyl-CoA_Oxase/DH_mid-dom_sf"/>
</dbReference>
<evidence type="ECO:0000256" key="6">
    <source>
        <dbReference type="RuleBase" id="RU362125"/>
    </source>
</evidence>
<comment type="similarity">
    <text evidence="2 6">Belongs to the acyl-CoA dehydrogenase family.</text>
</comment>
<evidence type="ECO:0000259" key="7">
    <source>
        <dbReference type="Pfam" id="PF00441"/>
    </source>
</evidence>
<feature type="domain" description="Acyl-CoA dehydrogenase/oxidase C-terminal" evidence="7">
    <location>
        <begin position="237"/>
        <end position="385"/>
    </location>
</feature>
<dbReference type="SUPFAM" id="SSF47203">
    <property type="entry name" value="Acyl-CoA dehydrogenase C-terminal domain-like"/>
    <property type="match status" value="1"/>
</dbReference>
<dbReference type="EMBL" id="CP015225">
    <property type="protein sequence ID" value="AMZ71285.1"/>
    <property type="molecule type" value="Genomic_DNA"/>
</dbReference>
<comment type="cofactor">
    <cofactor evidence="1 6">
        <name>FAD</name>
        <dbReference type="ChEBI" id="CHEBI:57692"/>
    </cofactor>
</comment>
<dbReference type="Pfam" id="PF00441">
    <property type="entry name" value="Acyl-CoA_dh_1"/>
    <property type="match status" value="1"/>
</dbReference>
<dbReference type="InterPro" id="IPR036250">
    <property type="entry name" value="AcylCo_DH-like_C"/>
</dbReference>
<reference evidence="11" key="1">
    <citation type="submission" date="2016-04" db="EMBL/GenBank/DDBJ databases">
        <authorList>
            <person name="Ray J."/>
            <person name="Price M."/>
            <person name="Deutschbauer A."/>
        </authorList>
    </citation>
    <scope>NUCLEOTIDE SEQUENCE [LARGE SCALE GENOMIC DNA]</scope>
    <source>
        <strain evidence="11">FW300-N2E2</strain>
    </source>
</reference>
<dbReference type="InterPro" id="IPR006089">
    <property type="entry name" value="Acyl-CoA_DH_CS"/>
</dbReference>
<dbReference type="Gene3D" id="2.40.110.10">
    <property type="entry name" value="Butyryl-CoA Dehydrogenase, subunit A, domain 2"/>
    <property type="match status" value="1"/>
</dbReference>
<protein>
    <submittedName>
        <fullName evidence="10">Acyl-CoA dehydrogenase</fullName>
    </submittedName>
</protein>
<gene>
    <name evidence="10" type="ORF">TK06_09290</name>
</gene>
<dbReference type="PROSITE" id="PS00073">
    <property type="entry name" value="ACYL_COA_DH_2"/>
    <property type="match status" value="1"/>
</dbReference>
<dbReference type="InterPro" id="IPR013786">
    <property type="entry name" value="AcylCoA_DH/ox_N"/>
</dbReference>
<dbReference type="Proteomes" id="UP000076083">
    <property type="component" value="Chromosome"/>
</dbReference>
<dbReference type="SUPFAM" id="SSF56645">
    <property type="entry name" value="Acyl-CoA dehydrogenase NM domain-like"/>
    <property type="match status" value="1"/>
</dbReference>
<dbReference type="FunFam" id="2.40.110.10:FF:000001">
    <property type="entry name" value="Acyl-CoA dehydrogenase, mitochondrial"/>
    <property type="match status" value="1"/>
</dbReference>
<accession>A0A159ZUK1</accession>
<name>A0A159ZUK1_PSEFL</name>
<dbReference type="InterPro" id="IPR006091">
    <property type="entry name" value="Acyl-CoA_Oxase/DH_mid-dom"/>
</dbReference>
<dbReference type="GO" id="GO:0050660">
    <property type="term" value="F:flavin adenine dinucleotide binding"/>
    <property type="evidence" value="ECO:0007669"/>
    <property type="project" value="InterPro"/>
</dbReference>
<dbReference type="PANTHER" id="PTHR43884">
    <property type="entry name" value="ACYL-COA DEHYDROGENASE"/>
    <property type="match status" value="1"/>
</dbReference>
<dbReference type="Gene3D" id="1.10.540.10">
    <property type="entry name" value="Acyl-CoA dehydrogenase/oxidase, N-terminal domain"/>
    <property type="match status" value="1"/>
</dbReference>
<evidence type="ECO:0000259" key="9">
    <source>
        <dbReference type="Pfam" id="PF02771"/>
    </source>
</evidence>
<evidence type="ECO:0000256" key="1">
    <source>
        <dbReference type="ARBA" id="ARBA00001974"/>
    </source>
</evidence>
<evidence type="ECO:0000256" key="3">
    <source>
        <dbReference type="ARBA" id="ARBA00022630"/>
    </source>
</evidence>
<evidence type="ECO:0000256" key="5">
    <source>
        <dbReference type="ARBA" id="ARBA00023002"/>
    </source>
</evidence>
<keyword evidence="3 6" id="KW-0285">Flavoprotein</keyword>
<evidence type="ECO:0000313" key="11">
    <source>
        <dbReference type="Proteomes" id="UP000076083"/>
    </source>
</evidence>
<sequence>MPMIDSYQPRWMNEELLALQDLARRFTAEEVTPNQERWYEQGATDREVWLKAGAAGILLPDISSEYGGSDGTFAHEAVLAQELCLAGDTSWRCGQQIHVIAAHYIERYGSEEQKQRYLPGLASGELIAGMGMTEPSGGTDLQNMRTRAIKQGDKYIINGAKTFITNGSIADILVLAAKTDPKQKAKGVSLFIFETNNPGFRVGQRLKKIGLHGSDTCELFFEDCEVPESALLGGVEGRGFYQMMQDLTYERTLTGINCAAVMERAFRVTRDYAHDRTMFDKRLIDLQHPRFELAEIKTVATIARVFSDFAVERYLDGTITADIASMSKWWISEQQCEIISRCLQLFGGHGYMLEYPIARMYIDARIEPIYAGSNEILREIIGRGL</sequence>
<dbReference type="Pfam" id="PF02771">
    <property type="entry name" value="Acyl-CoA_dh_N"/>
    <property type="match status" value="1"/>
</dbReference>
<organism evidence="10 11">
    <name type="scientific">Pseudomonas fluorescens</name>
    <dbReference type="NCBI Taxonomy" id="294"/>
    <lineage>
        <taxon>Bacteria</taxon>
        <taxon>Pseudomonadati</taxon>
        <taxon>Pseudomonadota</taxon>
        <taxon>Gammaproteobacteria</taxon>
        <taxon>Pseudomonadales</taxon>
        <taxon>Pseudomonadaceae</taxon>
        <taxon>Pseudomonas</taxon>
    </lineage>
</organism>
<feature type="domain" description="Acyl-CoA dehydrogenase/oxidase N-terminal" evidence="9">
    <location>
        <begin position="14"/>
        <end position="125"/>
    </location>
</feature>
<keyword evidence="4 6" id="KW-0274">FAD</keyword>
<dbReference type="InterPro" id="IPR037069">
    <property type="entry name" value="AcylCoA_DH/ox_N_sf"/>
</dbReference>
<dbReference type="Pfam" id="PF02770">
    <property type="entry name" value="Acyl-CoA_dh_M"/>
    <property type="match status" value="1"/>
</dbReference>
<dbReference type="AlphaFoldDB" id="A0A159ZUK1"/>
<evidence type="ECO:0000256" key="2">
    <source>
        <dbReference type="ARBA" id="ARBA00009347"/>
    </source>
</evidence>
<proteinExistence type="inferred from homology"/>
<evidence type="ECO:0000313" key="10">
    <source>
        <dbReference type="EMBL" id="AMZ71285.1"/>
    </source>
</evidence>